<evidence type="ECO:0008006" key="3">
    <source>
        <dbReference type="Google" id="ProtNLM"/>
    </source>
</evidence>
<dbReference type="InterPro" id="IPR002634">
    <property type="entry name" value="BolA"/>
</dbReference>
<dbReference type="Pfam" id="PF01722">
    <property type="entry name" value="BolA"/>
    <property type="match status" value="1"/>
</dbReference>
<comment type="similarity">
    <text evidence="1">Belongs to the BolA/IbaG family.</text>
</comment>
<dbReference type="PANTHER" id="PTHR46230">
    <property type="match status" value="1"/>
</dbReference>
<sequence length="130" mass="14475">MIVDSLRTLLRNSVNYPKCISKSVTFAKRSMSTEGKGPVYTSIWNLVNQNLEPTHMELVDDSAKHAGHAAMKDSTARESHFKLKVVSAKFEGLSLVKRHQLVYGLLNDQFKDGLHALNIVAKTPQEVAKP</sequence>
<accession>A0A7S0E088</accession>
<dbReference type="GO" id="GO:0016226">
    <property type="term" value="P:iron-sulfur cluster assembly"/>
    <property type="evidence" value="ECO:0007669"/>
    <property type="project" value="TreeGrafter"/>
</dbReference>
<evidence type="ECO:0000256" key="1">
    <source>
        <dbReference type="RuleBase" id="RU003860"/>
    </source>
</evidence>
<dbReference type="SUPFAM" id="SSF82657">
    <property type="entry name" value="BolA-like"/>
    <property type="match status" value="1"/>
</dbReference>
<dbReference type="InterPro" id="IPR036065">
    <property type="entry name" value="BolA-like_sf"/>
</dbReference>
<name>A0A7S0E088_9CRYP</name>
<dbReference type="EMBL" id="HBEO01004543">
    <property type="protein sequence ID" value="CAD8470860.1"/>
    <property type="molecule type" value="Transcribed_RNA"/>
</dbReference>
<proteinExistence type="inferred from homology"/>
<reference evidence="2" key="1">
    <citation type="submission" date="2021-01" db="EMBL/GenBank/DDBJ databases">
        <authorList>
            <person name="Corre E."/>
            <person name="Pelletier E."/>
            <person name="Niang G."/>
            <person name="Scheremetjew M."/>
            <person name="Finn R."/>
            <person name="Kale V."/>
            <person name="Holt S."/>
            <person name="Cochrane G."/>
            <person name="Meng A."/>
            <person name="Brown T."/>
            <person name="Cohen L."/>
        </authorList>
    </citation>
    <scope>NUCLEOTIDE SEQUENCE</scope>
    <source>
        <strain evidence="2">CCMP325</strain>
    </source>
</reference>
<gene>
    <name evidence="2" type="ORF">HPHI1048_LOCUS3250</name>
</gene>
<dbReference type="AlphaFoldDB" id="A0A7S0E088"/>
<organism evidence="2">
    <name type="scientific">Hanusia phi</name>
    <dbReference type="NCBI Taxonomy" id="3032"/>
    <lineage>
        <taxon>Eukaryota</taxon>
        <taxon>Cryptophyceae</taxon>
        <taxon>Pyrenomonadales</taxon>
        <taxon>Geminigeraceae</taxon>
        <taxon>Hanusia</taxon>
    </lineage>
</organism>
<protein>
    <recommendedName>
        <fullName evidence="3">Bola-like protein</fullName>
    </recommendedName>
</protein>
<dbReference type="Gene3D" id="3.30.300.90">
    <property type="entry name" value="BolA-like"/>
    <property type="match status" value="1"/>
</dbReference>
<evidence type="ECO:0000313" key="2">
    <source>
        <dbReference type="EMBL" id="CAD8470860.1"/>
    </source>
</evidence>
<dbReference type="PANTHER" id="PTHR46230:SF3">
    <property type="entry name" value="SUFE-LIKE PROTEIN 1, CHLOROPLASTIC_MITOCHONDRIAL"/>
    <property type="match status" value="1"/>
</dbReference>